<dbReference type="AlphaFoldDB" id="W9GP08"/>
<dbReference type="OrthoDB" id="9799039at2"/>
<reference evidence="2" key="1">
    <citation type="submission" date="2013-08" db="EMBL/GenBank/DDBJ databases">
        <title>Intrasporangium oryzae NRRL B-24470.</title>
        <authorList>
            <person name="Liu H."/>
            <person name="Wang G."/>
        </authorList>
    </citation>
    <scope>NUCLEOTIDE SEQUENCE [LARGE SCALE GENOMIC DNA]</scope>
    <source>
        <strain evidence="2">Q5-1</strain>
    </source>
</reference>
<protein>
    <recommendedName>
        <fullName evidence="3">Toxin HicA</fullName>
    </recommendedName>
</protein>
<comment type="caution">
    <text evidence="1">The sequence shown here is derived from an EMBL/GenBank/DDBJ whole genome shotgun (WGS) entry which is preliminary data.</text>
</comment>
<sequence length="65" mass="7539">MKRTDLMKRLSAIAKAQEQELVLSEGAEHTKVKIGDRQNVVPRHKEINEITAKKIIEHFETKKED</sequence>
<evidence type="ECO:0000313" key="2">
    <source>
        <dbReference type="Proteomes" id="UP000019494"/>
    </source>
</evidence>
<keyword evidence="2" id="KW-1185">Reference proteome</keyword>
<evidence type="ECO:0000313" key="1">
    <source>
        <dbReference type="EMBL" id="EWT07986.1"/>
    </source>
</evidence>
<gene>
    <name evidence="1" type="ORF">N864_11780</name>
</gene>
<proteinExistence type="predicted"/>
<dbReference type="Proteomes" id="UP000019494">
    <property type="component" value="Unassembled WGS sequence"/>
</dbReference>
<accession>W9GP08</accession>
<name>W9GP08_9MICO</name>
<organism evidence="1 2">
    <name type="scientific">Intrasporangium chromatireducens Q5-1</name>
    <dbReference type="NCBI Taxonomy" id="584657"/>
    <lineage>
        <taxon>Bacteria</taxon>
        <taxon>Bacillati</taxon>
        <taxon>Actinomycetota</taxon>
        <taxon>Actinomycetes</taxon>
        <taxon>Micrococcales</taxon>
        <taxon>Intrasporangiaceae</taxon>
        <taxon>Intrasporangium</taxon>
    </lineage>
</organism>
<dbReference type="RefSeq" id="WP_034711970.1">
    <property type="nucleotide sequence ID" value="NZ_AWQS01000001.1"/>
</dbReference>
<dbReference type="EMBL" id="AWQS01000001">
    <property type="protein sequence ID" value="EWT07986.1"/>
    <property type="molecule type" value="Genomic_DNA"/>
</dbReference>
<evidence type="ECO:0008006" key="3">
    <source>
        <dbReference type="Google" id="ProtNLM"/>
    </source>
</evidence>